<keyword evidence="3" id="KW-1185">Reference proteome</keyword>
<evidence type="ECO:0000256" key="1">
    <source>
        <dbReference type="SAM" id="MobiDB-lite"/>
    </source>
</evidence>
<dbReference type="InParanoid" id="B9TAW0"/>
<organism evidence="2 3">
    <name type="scientific">Ricinus communis</name>
    <name type="common">Castor bean</name>
    <dbReference type="NCBI Taxonomy" id="3988"/>
    <lineage>
        <taxon>Eukaryota</taxon>
        <taxon>Viridiplantae</taxon>
        <taxon>Streptophyta</taxon>
        <taxon>Embryophyta</taxon>
        <taxon>Tracheophyta</taxon>
        <taxon>Spermatophyta</taxon>
        <taxon>Magnoliopsida</taxon>
        <taxon>eudicotyledons</taxon>
        <taxon>Gunneridae</taxon>
        <taxon>Pentapetalae</taxon>
        <taxon>rosids</taxon>
        <taxon>fabids</taxon>
        <taxon>Malpighiales</taxon>
        <taxon>Euphorbiaceae</taxon>
        <taxon>Acalyphoideae</taxon>
        <taxon>Acalypheae</taxon>
        <taxon>Ricinus</taxon>
    </lineage>
</organism>
<sequence length="170" mass="18330">MRCPTEASSVDSTDSDWDCTSTSTVPTTGVNCPTTDTGSLEVDLPHRSPLLPLPDDGRQFVGLPGPYLLDGISSTEPRTDGIDTAPWADVAQVVKEPLCSVFVKSPVSSNSEVGTSPWSYGYGRKVVRGVEFKIGRPFFTPVRRELLPIHSFVPLSKLPILVGIEKLGTK</sequence>
<feature type="compositionally biased region" description="Low complexity" evidence="1">
    <location>
        <begin position="8"/>
        <end position="24"/>
    </location>
</feature>
<evidence type="ECO:0000313" key="2">
    <source>
        <dbReference type="EMBL" id="EEF27004.1"/>
    </source>
</evidence>
<reference evidence="3" key="1">
    <citation type="journal article" date="2010" name="Nat. Biotechnol.">
        <title>Draft genome sequence of the oilseed species Ricinus communis.</title>
        <authorList>
            <person name="Chan A.P."/>
            <person name="Crabtree J."/>
            <person name="Zhao Q."/>
            <person name="Lorenzi H."/>
            <person name="Orvis J."/>
            <person name="Puiu D."/>
            <person name="Melake-Berhan A."/>
            <person name="Jones K.M."/>
            <person name="Redman J."/>
            <person name="Chen G."/>
            <person name="Cahoon E.B."/>
            <person name="Gedil M."/>
            <person name="Stanke M."/>
            <person name="Haas B.J."/>
            <person name="Wortman J.R."/>
            <person name="Fraser-Liggett C.M."/>
            <person name="Ravel J."/>
            <person name="Rabinowicz P.D."/>
        </authorList>
    </citation>
    <scope>NUCLEOTIDE SEQUENCE [LARGE SCALE GENOMIC DNA]</scope>
    <source>
        <strain evidence="3">cv. Hale</strain>
    </source>
</reference>
<dbReference type="Proteomes" id="UP000008311">
    <property type="component" value="Unassembled WGS sequence"/>
</dbReference>
<proteinExistence type="predicted"/>
<dbReference type="EMBL" id="EQ975998">
    <property type="protein sequence ID" value="EEF27004.1"/>
    <property type="molecule type" value="Genomic_DNA"/>
</dbReference>
<feature type="region of interest" description="Disordered" evidence="1">
    <location>
        <begin position="1"/>
        <end position="39"/>
    </location>
</feature>
<gene>
    <name evidence="2" type="ORF">RCOM_2151430</name>
</gene>
<dbReference type="AlphaFoldDB" id="B9TAW0"/>
<protein>
    <submittedName>
        <fullName evidence="2">Uncharacterized protein</fullName>
    </submittedName>
</protein>
<feature type="compositionally biased region" description="Polar residues" evidence="1">
    <location>
        <begin position="25"/>
        <end position="38"/>
    </location>
</feature>
<evidence type="ECO:0000313" key="3">
    <source>
        <dbReference type="Proteomes" id="UP000008311"/>
    </source>
</evidence>
<accession>B9TAW0</accession>
<name>B9TAW0_RICCO</name>